<dbReference type="Proteomes" id="UP000277424">
    <property type="component" value="Unassembled WGS sequence"/>
</dbReference>
<dbReference type="Pfam" id="PF21132">
    <property type="entry name" value="MFD_D3"/>
    <property type="match status" value="1"/>
</dbReference>
<dbReference type="Pfam" id="PF00270">
    <property type="entry name" value="DEAD"/>
    <property type="match status" value="1"/>
</dbReference>
<dbReference type="InterPro" id="IPR036101">
    <property type="entry name" value="CarD-like/TRCF_RID_sf"/>
</dbReference>
<dbReference type="PROSITE" id="PS51192">
    <property type="entry name" value="HELICASE_ATP_BIND_1"/>
    <property type="match status" value="1"/>
</dbReference>
<dbReference type="Gene3D" id="2.40.10.170">
    <property type="match status" value="1"/>
</dbReference>
<dbReference type="Pfam" id="PF17757">
    <property type="entry name" value="UvrB_inter"/>
    <property type="match status" value="1"/>
</dbReference>
<evidence type="ECO:0000256" key="6">
    <source>
        <dbReference type="ARBA" id="ARBA00022840"/>
    </source>
</evidence>
<organism evidence="12 13">
    <name type="scientific">Oceanibaculum indicum</name>
    <dbReference type="NCBI Taxonomy" id="526216"/>
    <lineage>
        <taxon>Bacteria</taxon>
        <taxon>Pseudomonadati</taxon>
        <taxon>Pseudomonadota</taxon>
        <taxon>Alphaproteobacteria</taxon>
        <taxon>Rhodospirillales</taxon>
        <taxon>Oceanibaculaceae</taxon>
        <taxon>Oceanibaculum</taxon>
    </lineage>
</organism>
<keyword evidence="8 9" id="KW-0234">DNA repair</keyword>
<evidence type="ECO:0000256" key="4">
    <source>
        <dbReference type="ARBA" id="ARBA00022801"/>
    </source>
</evidence>
<comment type="similarity">
    <text evidence="9">In the N-terminal section; belongs to the UvrB family.</text>
</comment>
<evidence type="ECO:0000256" key="8">
    <source>
        <dbReference type="ARBA" id="ARBA00023204"/>
    </source>
</evidence>
<dbReference type="EMBL" id="RBIG01000001">
    <property type="protein sequence ID" value="RKQ73120.1"/>
    <property type="molecule type" value="Genomic_DNA"/>
</dbReference>
<keyword evidence="7 9" id="KW-0238">DNA-binding</keyword>
<dbReference type="EC" id="3.6.4.-" evidence="9"/>
<dbReference type="InterPro" id="IPR047112">
    <property type="entry name" value="RecG/Mfd"/>
</dbReference>
<name>A0A420WQ49_9PROT</name>
<feature type="domain" description="Helicase ATP-binding" evidence="10">
    <location>
        <begin position="633"/>
        <end position="794"/>
    </location>
</feature>
<dbReference type="InterPro" id="IPR011545">
    <property type="entry name" value="DEAD/DEAH_box_helicase_dom"/>
</dbReference>
<dbReference type="Pfam" id="PF00271">
    <property type="entry name" value="Helicase_C"/>
    <property type="match status" value="1"/>
</dbReference>
<dbReference type="SUPFAM" id="SSF52540">
    <property type="entry name" value="P-loop containing nucleoside triphosphate hydrolases"/>
    <property type="match status" value="4"/>
</dbReference>
<dbReference type="GO" id="GO:0005737">
    <property type="term" value="C:cytoplasm"/>
    <property type="evidence" value="ECO:0007669"/>
    <property type="project" value="UniProtKB-SubCell"/>
</dbReference>
<dbReference type="SUPFAM" id="SSF143517">
    <property type="entry name" value="TRCF domain-like"/>
    <property type="match status" value="1"/>
</dbReference>
<reference evidence="12 13" key="1">
    <citation type="submission" date="2018-10" db="EMBL/GenBank/DDBJ databases">
        <title>Comparative analysis of microorganisms from saline springs in Andes Mountain Range, Colombia.</title>
        <authorList>
            <person name="Rubin E."/>
        </authorList>
    </citation>
    <scope>NUCLEOTIDE SEQUENCE [LARGE SCALE GENOMIC DNA]</scope>
    <source>
        <strain evidence="12 13">USBA 36</strain>
    </source>
</reference>
<dbReference type="PROSITE" id="PS51194">
    <property type="entry name" value="HELICASE_CTER"/>
    <property type="match status" value="1"/>
</dbReference>
<dbReference type="GO" id="GO:0005524">
    <property type="term" value="F:ATP binding"/>
    <property type="evidence" value="ECO:0007669"/>
    <property type="project" value="UniProtKB-UniRule"/>
</dbReference>
<dbReference type="GO" id="GO:0000716">
    <property type="term" value="P:transcription-coupled nucleotide-excision repair, DNA damage recognition"/>
    <property type="evidence" value="ECO:0007669"/>
    <property type="project" value="UniProtKB-UniRule"/>
</dbReference>
<evidence type="ECO:0000256" key="1">
    <source>
        <dbReference type="ARBA" id="ARBA00022490"/>
    </source>
</evidence>
<dbReference type="InterPro" id="IPR027417">
    <property type="entry name" value="P-loop_NTPase"/>
</dbReference>
<comment type="similarity">
    <text evidence="9">In the C-terminal section; belongs to the helicase family. RecG subfamily.</text>
</comment>
<evidence type="ECO:0000313" key="12">
    <source>
        <dbReference type="EMBL" id="RKQ73120.1"/>
    </source>
</evidence>
<comment type="caution">
    <text evidence="12">The sequence shown here is derived from an EMBL/GenBank/DDBJ whole genome shotgun (WGS) entry which is preliminary data.</text>
</comment>
<keyword evidence="3 9" id="KW-0227">DNA damage</keyword>
<comment type="subcellular location">
    <subcellularLocation>
        <location evidence="9">Cytoplasm</location>
    </subcellularLocation>
</comment>
<sequence>MKSLKQILNAPGRTALFGAPAGYDALILSRLAREAGSDGILHVAVDDARMAALAEALAFFAPDCEVLHLPAWDCLPYDRASPNGEILSRRVDSLTRLLLPVESKGGRILLTTVSSVLQKVPARAGFQDAVLSVEVGQRVQLDDLVGFFQRNGYIRADTVREPGEYAVRGGILDVYPSGAPEPLRIDLFGDEVDGIRSFDAVSQRTIGKEKRILFKPVGEIFLDEASIQRFRHGYRLAFGAETGGDPLYEAISAGRRHVGMEHWLPLFHDRLETLFDYMPGAAVSFDHQAQEALDARLGLINEYYEARRGMLRAGAEDGQVYKPLPPGHLYLMGEALPKLLAVRASIQLSPFAAPEAEKDETGRAILDAGGRLGPDFTEARARPDLNLYDAVRDSIKAEQGSGRRVAIAAVSAGSRDRLSALLREHGIDGLHPVEGWRELEKLDRSAVALAVIGLDRGFAAEGVTLIAEQDILGERLSRPAKRKRKADAFIAEASALTEGDLVVHMEHGIGRYDGLVTLEVGGAPHDCLRLIYAGGDKLFVPVENIDTLSRYGSEDAAAQLDKLGGVGWQARKARVKQRIREIAEKLIRVAAERELRKGEPARPAEGLFDEFCARFPYSETDDQLRAIEEVLGDMASGRPMDRLVCGDVGFGKTEVALRAAFVAVMAGMQVAVAVPTTLLARQHFKTFKERFQGLPVRVEQLSRMVTAKDAKDAKAGLADGSVDIVVGTHALLAKSVSFKRLGLLIVDEEQHFGVAQKERMKEIRANIHVLTLTATPIPRTLQMALAGVREMSIIATPPVDRLAVRTFVMPYDSVIIREAIMREHYRGGKSFYVCPRLEDLAKVSERLRELVPECKLAVAHGQMPASELEEVMTRFTDGAFDILLSTNIVESGLDIPSANTLIIHRADMFGLAQLYQLRGRVGRSKTRAYAYLTLHPHMKLTPNAVKRLEVMQTLDTLGAGFSLASYDLDIRGAGNMLGEEQSGHIKEVGVELYQHLLEEAIAELRSGADMAAAEEEWTPQIAIGMPVLIPEAYVADLSVRLGLYRRIATLMDRQEIDGFAAEMIDRFGPLPEEVENLLQIVAIKRLCRQAGIDKVDAGPKGAVLSFRNNSFANPGGLVQFIGRQAGSVQLRPDHKLVCKRPWGQPDKRVAGLNHLLGELAKIAA</sequence>
<dbReference type="InterPro" id="IPR005118">
    <property type="entry name" value="TRCF_C"/>
</dbReference>
<evidence type="ECO:0000313" key="13">
    <source>
        <dbReference type="Proteomes" id="UP000277424"/>
    </source>
</evidence>
<dbReference type="GO" id="GO:0003678">
    <property type="term" value="F:DNA helicase activity"/>
    <property type="evidence" value="ECO:0007669"/>
    <property type="project" value="TreeGrafter"/>
</dbReference>
<evidence type="ECO:0000256" key="7">
    <source>
        <dbReference type="ARBA" id="ARBA00023125"/>
    </source>
</evidence>
<feature type="domain" description="Helicase C-terminal" evidence="11">
    <location>
        <begin position="815"/>
        <end position="969"/>
    </location>
</feature>
<dbReference type="Gene3D" id="3.30.2060.10">
    <property type="entry name" value="Penicillin-binding protein 1b domain"/>
    <property type="match status" value="1"/>
</dbReference>
<proteinExistence type="inferred from homology"/>
<keyword evidence="2 9" id="KW-0547">Nucleotide-binding</keyword>
<keyword evidence="4 9" id="KW-0378">Hydrolase</keyword>
<dbReference type="InterPro" id="IPR041471">
    <property type="entry name" value="UvrB_inter"/>
</dbReference>
<dbReference type="InterPro" id="IPR014001">
    <property type="entry name" value="Helicase_ATP-bd"/>
</dbReference>
<evidence type="ECO:0000256" key="9">
    <source>
        <dbReference type="HAMAP-Rule" id="MF_00969"/>
    </source>
</evidence>
<dbReference type="Pfam" id="PF02559">
    <property type="entry name" value="CarD_TRCF_RID"/>
    <property type="match status" value="1"/>
</dbReference>
<dbReference type="Pfam" id="PF03461">
    <property type="entry name" value="TRCF"/>
    <property type="match status" value="1"/>
</dbReference>
<dbReference type="GO" id="GO:0016787">
    <property type="term" value="F:hydrolase activity"/>
    <property type="evidence" value="ECO:0007669"/>
    <property type="project" value="UniProtKB-KW"/>
</dbReference>
<dbReference type="SMART" id="SM00487">
    <property type="entry name" value="DEXDc"/>
    <property type="match status" value="1"/>
</dbReference>
<dbReference type="InterPro" id="IPR003711">
    <property type="entry name" value="CarD-like/TRCF_RID"/>
</dbReference>
<dbReference type="Gene3D" id="3.40.50.11140">
    <property type="match status" value="1"/>
</dbReference>
<dbReference type="NCBIfam" id="TIGR00580">
    <property type="entry name" value="mfd"/>
    <property type="match status" value="1"/>
</dbReference>
<gene>
    <name evidence="9" type="primary">mfd</name>
    <name evidence="12" type="ORF">BCL74_0894</name>
</gene>
<dbReference type="PANTHER" id="PTHR47964:SF1">
    <property type="entry name" value="ATP-DEPENDENT DNA HELICASE HOMOLOG RECG, CHLOROPLASTIC"/>
    <property type="match status" value="1"/>
</dbReference>
<dbReference type="CDD" id="cd17991">
    <property type="entry name" value="DEXHc_TRCF"/>
    <property type="match status" value="1"/>
</dbReference>
<dbReference type="AlphaFoldDB" id="A0A420WQ49"/>
<dbReference type="InterPro" id="IPR048635">
    <property type="entry name" value="MFD_D3"/>
</dbReference>
<dbReference type="SUPFAM" id="SSF141259">
    <property type="entry name" value="CarD-like"/>
    <property type="match status" value="1"/>
</dbReference>
<dbReference type="Gene3D" id="3.40.50.300">
    <property type="entry name" value="P-loop containing nucleotide triphosphate hydrolases"/>
    <property type="match status" value="2"/>
</dbReference>
<protein>
    <recommendedName>
        <fullName evidence="9">Transcription-repair-coupling factor</fullName>
        <shortName evidence="9">TRCF</shortName>
        <ecNumber evidence="9">3.6.4.-</ecNumber>
    </recommendedName>
</protein>
<keyword evidence="6 9" id="KW-0067">ATP-binding</keyword>
<evidence type="ECO:0000256" key="2">
    <source>
        <dbReference type="ARBA" id="ARBA00022741"/>
    </source>
</evidence>
<evidence type="ECO:0000259" key="10">
    <source>
        <dbReference type="PROSITE" id="PS51192"/>
    </source>
</evidence>
<dbReference type="InterPro" id="IPR037235">
    <property type="entry name" value="TRCF-like_C_D7"/>
</dbReference>
<dbReference type="Gene3D" id="3.40.50.11180">
    <property type="match status" value="1"/>
</dbReference>
<dbReference type="HAMAP" id="MF_00969">
    <property type="entry name" value="TRCF"/>
    <property type="match status" value="1"/>
</dbReference>
<dbReference type="GO" id="GO:0003684">
    <property type="term" value="F:damaged DNA binding"/>
    <property type="evidence" value="ECO:0007669"/>
    <property type="project" value="InterPro"/>
</dbReference>
<dbReference type="RefSeq" id="WP_121217870.1">
    <property type="nucleotide sequence ID" value="NZ_RBIG01000001.1"/>
</dbReference>
<comment type="function">
    <text evidence="9">Couples transcription and DNA repair by recognizing RNA polymerase (RNAP) stalled at DNA lesions. Mediates ATP-dependent release of RNAP and its truncated transcript from the DNA, and recruitment of nucleotide excision repair machinery to the damaged site.</text>
</comment>
<evidence type="ECO:0000256" key="5">
    <source>
        <dbReference type="ARBA" id="ARBA00022806"/>
    </source>
</evidence>
<dbReference type="SMART" id="SM00490">
    <property type="entry name" value="HELICc"/>
    <property type="match status" value="1"/>
</dbReference>
<dbReference type="InterPro" id="IPR004576">
    <property type="entry name" value="Mfd"/>
</dbReference>
<keyword evidence="1 9" id="KW-0963">Cytoplasm</keyword>
<evidence type="ECO:0000259" key="11">
    <source>
        <dbReference type="PROSITE" id="PS51194"/>
    </source>
</evidence>
<dbReference type="SMART" id="SM00982">
    <property type="entry name" value="TRCF"/>
    <property type="match status" value="1"/>
</dbReference>
<accession>A0A420WQ49</accession>
<evidence type="ECO:0000256" key="3">
    <source>
        <dbReference type="ARBA" id="ARBA00022763"/>
    </source>
</evidence>
<dbReference type="InterPro" id="IPR001650">
    <property type="entry name" value="Helicase_C-like"/>
</dbReference>
<keyword evidence="5 12" id="KW-0347">Helicase</keyword>
<dbReference type="Gene3D" id="3.90.1150.50">
    <property type="entry name" value="Transcription-repair-coupling factor, D7 domain"/>
    <property type="match status" value="1"/>
</dbReference>
<dbReference type="SMART" id="SM01058">
    <property type="entry name" value="CarD_TRCF"/>
    <property type="match status" value="1"/>
</dbReference>
<dbReference type="OrthoDB" id="9804325at2"/>
<dbReference type="PANTHER" id="PTHR47964">
    <property type="entry name" value="ATP-DEPENDENT DNA HELICASE HOMOLOG RECG, CHLOROPLASTIC"/>
    <property type="match status" value="1"/>
</dbReference>
<dbReference type="GO" id="GO:0006355">
    <property type="term" value="P:regulation of DNA-templated transcription"/>
    <property type="evidence" value="ECO:0007669"/>
    <property type="project" value="UniProtKB-UniRule"/>
</dbReference>